<protein>
    <submittedName>
        <fullName evidence="1">Uncharacterized protein</fullName>
    </submittedName>
</protein>
<name>A0A0A9BAY4_ARUDO</name>
<sequence>MEYFGCTQCRIIILYKWTTYRIDCILCYTTGVVQFRSMNFKTILVYP</sequence>
<accession>A0A0A9BAY4</accession>
<dbReference type="AlphaFoldDB" id="A0A0A9BAY4"/>
<proteinExistence type="predicted"/>
<reference evidence="1" key="2">
    <citation type="journal article" date="2015" name="Data Brief">
        <title>Shoot transcriptome of the giant reed, Arundo donax.</title>
        <authorList>
            <person name="Barrero R.A."/>
            <person name="Guerrero F.D."/>
            <person name="Moolhuijzen P."/>
            <person name="Goolsby J.A."/>
            <person name="Tidwell J."/>
            <person name="Bellgard S.E."/>
            <person name="Bellgard M.I."/>
        </authorList>
    </citation>
    <scope>NUCLEOTIDE SEQUENCE</scope>
    <source>
        <tissue evidence="1">Shoot tissue taken approximately 20 cm above the soil surface</tissue>
    </source>
</reference>
<evidence type="ECO:0000313" key="1">
    <source>
        <dbReference type="EMBL" id="JAD61089.1"/>
    </source>
</evidence>
<dbReference type="EMBL" id="GBRH01236806">
    <property type="protein sequence ID" value="JAD61089.1"/>
    <property type="molecule type" value="Transcribed_RNA"/>
</dbReference>
<organism evidence="1">
    <name type="scientific">Arundo donax</name>
    <name type="common">Giant reed</name>
    <name type="synonym">Donax arundinaceus</name>
    <dbReference type="NCBI Taxonomy" id="35708"/>
    <lineage>
        <taxon>Eukaryota</taxon>
        <taxon>Viridiplantae</taxon>
        <taxon>Streptophyta</taxon>
        <taxon>Embryophyta</taxon>
        <taxon>Tracheophyta</taxon>
        <taxon>Spermatophyta</taxon>
        <taxon>Magnoliopsida</taxon>
        <taxon>Liliopsida</taxon>
        <taxon>Poales</taxon>
        <taxon>Poaceae</taxon>
        <taxon>PACMAD clade</taxon>
        <taxon>Arundinoideae</taxon>
        <taxon>Arundineae</taxon>
        <taxon>Arundo</taxon>
    </lineage>
</organism>
<reference evidence="1" key="1">
    <citation type="submission" date="2014-09" db="EMBL/GenBank/DDBJ databases">
        <authorList>
            <person name="Magalhaes I.L.F."/>
            <person name="Oliveira U."/>
            <person name="Santos F.R."/>
            <person name="Vidigal T.H.D.A."/>
            <person name="Brescovit A.D."/>
            <person name="Santos A.J."/>
        </authorList>
    </citation>
    <scope>NUCLEOTIDE SEQUENCE</scope>
    <source>
        <tissue evidence="1">Shoot tissue taken approximately 20 cm above the soil surface</tissue>
    </source>
</reference>